<dbReference type="AlphaFoldDB" id="A0A074WZP0"/>
<gene>
    <name evidence="2" type="ORF">M437DRAFT_62260</name>
</gene>
<evidence type="ECO:0000313" key="3">
    <source>
        <dbReference type="Proteomes" id="UP000030672"/>
    </source>
</evidence>
<sequence length="632" mass="71631">MAVVRRGTREETSQSQSALLQKRGKNLCKKKHYHMNAGIGFFQMSISSLKDILNKAPTLLVPCLSLSHNLLCEVMCIAIQIRTSITTLEKDTLFFLSSTLSLFFFFLYLFLFQYIPLVRLIASYRSFFAISRCLAGQGPCIAMSFTKCCSPEFDLGSSSSLTLSSPITDPVDVPFRFRDLPKELRFMVYEYALSFDSIDKYCRDYLEVLHAIQSSARESAPAPAVKKVCPSILLTSKEITEEALPFLYKTPLNLSFGILKAHLQDLIAPELLRKLHHINISDAGARHLDTPPHHCFSGLCYTCVELAVILRPGHSLKSFTMDYASPYLSVHLKECLNDDGRQCGIKSWNRNLLRSLKELHNIEKVSVAIELPEKVKQELVSSMKGPACGFLSLPLHVRQKIYGYAADPNDGANALSRATKALAFNQDPDFKETTTPTIFLINKQINEEASDIIYSKPFVIKDLYPMVNMTFLKLDDFFSRYTFKKVQHLELHLTDHNHLSMLHTIASVLRYRRKKNPLKSLTLHFVEPRSKRLILAVNEYYPDNPIYVCMRSLNYLRGCVENVSITGSMPECFTAPIIHNMGLKSFDQMAMPVKVVNGGGRQVDVHAVQGTVFYRKYRGVLADPMDDRMIID</sequence>
<organism evidence="2 3">
    <name type="scientific">Aureobasidium melanogenum (strain CBS 110374)</name>
    <name type="common">Aureobasidium pullulans var. melanogenum</name>
    <dbReference type="NCBI Taxonomy" id="1043003"/>
    <lineage>
        <taxon>Eukaryota</taxon>
        <taxon>Fungi</taxon>
        <taxon>Dikarya</taxon>
        <taxon>Ascomycota</taxon>
        <taxon>Pezizomycotina</taxon>
        <taxon>Dothideomycetes</taxon>
        <taxon>Dothideomycetidae</taxon>
        <taxon>Dothideales</taxon>
        <taxon>Saccotheciaceae</taxon>
        <taxon>Aureobasidium</taxon>
    </lineage>
</organism>
<protein>
    <recommendedName>
        <fullName evidence="4">F-box domain-containing protein</fullName>
    </recommendedName>
</protein>
<evidence type="ECO:0000313" key="2">
    <source>
        <dbReference type="EMBL" id="KEQ67896.1"/>
    </source>
</evidence>
<accession>A0A074WZP0</accession>
<dbReference type="PANTHER" id="PTHR42085">
    <property type="entry name" value="F-BOX DOMAIN-CONTAINING PROTEIN"/>
    <property type="match status" value="1"/>
</dbReference>
<dbReference type="EMBL" id="KL584824">
    <property type="protein sequence ID" value="KEQ67896.1"/>
    <property type="molecule type" value="Genomic_DNA"/>
</dbReference>
<dbReference type="InterPro" id="IPR038883">
    <property type="entry name" value="AN11006-like"/>
</dbReference>
<feature type="transmembrane region" description="Helical" evidence="1">
    <location>
        <begin position="93"/>
        <end position="115"/>
    </location>
</feature>
<keyword evidence="3" id="KW-1185">Reference proteome</keyword>
<dbReference type="STRING" id="1043003.A0A074WZP0"/>
<keyword evidence="1" id="KW-1133">Transmembrane helix</keyword>
<dbReference type="RefSeq" id="XP_040884918.1">
    <property type="nucleotide sequence ID" value="XM_041024042.1"/>
</dbReference>
<dbReference type="Proteomes" id="UP000030672">
    <property type="component" value="Unassembled WGS sequence"/>
</dbReference>
<keyword evidence="1" id="KW-0812">Transmembrane</keyword>
<reference evidence="2 3" key="1">
    <citation type="journal article" date="2014" name="BMC Genomics">
        <title>Genome sequencing of four Aureobasidium pullulans varieties: biotechnological potential, stress tolerance, and description of new species.</title>
        <authorList>
            <person name="Gostin Ar C."/>
            <person name="Ohm R.A."/>
            <person name="Kogej T."/>
            <person name="Sonjak S."/>
            <person name="Turk M."/>
            <person name="Zajc J."/>
            <person name="Zalar P."/>
            <person name="Grube M."/>
            <person name="Sun H."/>
            <person name="Han J."/>
            <person name="Sharma A."/>
            <person name="Chiniquy J."/>
            <person name="Ngan C.Y."/>
            <person name="Lipzen A."/>
            <person name="Barry K."/>
            <person name="Grigoriev I.V."/>
            <person name="Gunde-Cimerman N."/>
        </authorList>
    </citation>
    <scope>NUCLEOTIDE SEQUENCE [LARGE SCALE GENOMIC DNA]</scope>
    <source>
        <strain evidence="2 3">CBS 110374</strain>
    </source>
</reference>
<dbReference type="HOGENOM" id="CLU_029362_0_0_1"/>
<dbReference type="PANTHER" id="PTHR42085:SF4">
    <property type="entry name" value="F-BOX DOMAIN-CONTAINING PROTEIN"/>
    <property type="match status" value="1"/>
</dbReference>
<evidence type="ECO:0000256" key="1">
    <source>
        <dbReference type="SAM" id="Phobius"/>
    </source>
</evidence>
<name>A0A074WZP0_AURM1</name>
<keyword evidence="1" id="KW-0472">Membrane</keyword>
<evidence type="ECO:0008006" key="4">
    <source>
        <dbReference type="Google" id="ProtNLM"/>
    </source>
</evidence>
<proteinExistence type="predicted"/>
<dbReference type="GeneID" id="63917415"/>